<dbReference type="EMBL" id="BEZZ01017793">
    <property type="protein sequence ID" value="GCC38829.1"/>
    <property type="molecule type" value="Genomic_DNA"/>
</dbReference>
<evidence type="ECO:0000256" key="1">
    <source>
        <dbReference type="SAM" id="MobiDB-lite"/>
    </source>
</evidence>
<protein>
    <submittedName>
        <fullName evidence="2">Uncharacterized protein</fullName>
    </submittedName>
</protein>
<gene>
    <name evidence="2" type="ORF">chiPu_0023242</name>
</gene>
<accession>A0A401T852</accession>
<feature type="non-terminal residue" evidence="2">
    <location>
        <position position="72"/>
    </location>
</feature>
<name>A0A401T852_CHIPU</name>
<sequence length="72" mass="8337">MIQESQTEGEDFYEEPTTTLPKTITEEAYPSSVTGYYDIYGDEYYYPEIPLTDETLDTEDYIVSGGDWLDNQ</sequence>
<reference evidence="2 3" key="1">
    <citation type="journal article" date="2018" name="Nat. Ecol. Evol.">
        <title>Shark genomes provide insights into elasmobranch evolution and the origin of vertebrates.</title>
        <authorList>
            <person name="Hara Y"/>
            <person name="Yamaguchi K"/>
            <person name="Onimaru K"/>
            <person name="Kadota M"/>
            <person name="Koyanagi M"/>
            <person name="Keeley SD"/>
            <person name="Tatsumi K"/>
            <person name="Tanaka K"/>
            <person name="Motone F"/>
            <person name="Kageyama Y"/>
            <person name="Nozu R"/>
            <person name="Adachi N"/>
            <person name="Nishimura O"/>
            <person name="Nakagawa R"/>
            <person name="Tanegashima C"/>
            <person name="Kiyatake I"/>
            <person name="Matsumoto R"/>
            <person name="Murakumo K"/>
            <person name="Nishida K"/>
            <person name="Terakita A"/>
            <person name="Kuratani S"/>
            <person name="Sato K"/>
            <person name="Hyodo S Kuraku.S."/>
        </authorList>
    </citation>
    <scope>NUCLEOTIDE SEQUENCE [LARGE SCALE GENOMIC DNA]</scope>
</reference>
<organism evidence="2 3">
    <name type="scientific">Chiloscyllium punctatum</name>
    <name type="common">Brownbanded bambooshark</name>
    <name type="synonym">Hemiscyllium punctatum</name>
    <dbReference type="NCBI Taxonomy" id="137246"/>
    <lineage>
        <taxon>Eukaryota</taxon>
        <taxon>Metazoa</taxon>
        <taxon>Chordata</taxon>
        <taxon>Craniata</taxon>
        <taxon>Vertebrata</taxon>
        <taxon>Chondrichthyes</taxon>
        <taxon>Elasmobranchii</taxon>
        <taxon>Galeomorphii</taxon>
        <taxon>Galeoidea</taxon>
        <taxon>Orectolobiformes</taxon>
        <taxon>Hemiscylliidae</taxon>
        <taxon>Chiloscyllium</taxon>
    </lineage>
</organism>
<keyword evidence="3" id="KW-1185">Reference proteome</keyword>
<dbReference type="AlphaFoldDB" id="A0A401T852"/>
<comment type="caution">
    <text evidence="2">The sequence shown here is derived from an EMBL/GenBank/DDBJ whole genome shotgun (WGS) entry which is preliminary data.</text>
</comment>
<dbReference type="Proteomes" id="UP000287033">
    <property type="component" value="Unassembled WGS sequence"/>
</dbReference>
<evidence type="ECO:0000313" key="3">
    <source>
        <dbReference type="Proteomes" id="UP000287033"/>
    </source>
</evidence>
<evidence type="ECO:0000313" key="2">
    <source>
        <dbReference type="EMBL" id="GCC38829.1"/>
    </source>
</evidence>
<feature type="region of interest" description="Disordered" evidence="1">
    <location>
        <begin position="1"/>
        <end position="20"/>
    </location>
</feature>
<proteinExistence type="predicted"/>